<dbReference type="EMBL" id="JAJEQM010000003">
    <property type="protein sequence ID" value="MCC2209840.1"/>
    <property type="molecule type" value="Genomic_DNA"/>
</dbReference>
<comment type="caution">
    <text evidence="5">The sequence shown here is derived from an EMBL/GenBank/DDBJ whole genome shotgun (WGS) entry which is preliminary data.</text>
</comment>
<keyword evidence="3" id="KW-1133">Transmembrane helix</keyword>
<evidence type="ECO:0000256" key="3">
    <source>
        <dbReference type="SAM" id="Phobius"/>
    </source>
</evidence>
<dbReference type="Pfam" id="PF00990">
    <property type="entry name" value="GGDEF"/>
    <property type="match status" value="1"/>
</dbReference>
<reference evidence="5 6" key="1">
    <citation type="submission" date="2021-10" db="EMBL/GenBank/DDBJ databases">
        <title>Anaerobic single-cell dispensing facilitates the cultivation of human gut bacteria.</title>
        <authorList>
            <person name="Afrizal A."/>
        </authorList>
    </citation>
    <scope>NUCLEOTIDE SEQUENCE [LARGE SCALE GENOMIC DNA]</scope>
    <source>
        <strain evidence="5 6">CLA-AA-H232</strain>
    </source>
</reference>
<dbReference type="InterPro" id="IPR043128">
    <property type="entry name" value="Rev_trsase/Diguanyl_cyclase"/>
</dbReference>
<keyword evidence="1" id="KW-0175">Coiled coil</keyword>
<dbReference type="AlphaFoldDB" id="A0AAE3DXB7"/>
<evidence type="ECO:0000256" key="1">
    <source>
        <dbReference type="SAM" id="Coils"/>
    </source>
</evidence>
<keyword evidence="6" id="KW-1185">Reference proteome</keyword>
<dbReference type="SUPFAM" id="SSF55073">
    <property type="entry name" value="Nucleotide cyclase"/>
    <property type="match status" value="1"/>
</dbReference>
<organism evidence="5 6">
    <name type="scientific">Hominilimicola fabiformis</name>
    <dbReference type="NCBI Taxonomy" id="2885356"/>
    <lineage>
        <taxon>Bacteria</taxon>
        <taxon>Bacillati</taxon>
        <taxon>Bacillota</taxon>
        <taxon>Clostridia</taxon>
        <taxon>Eubacteriales</taxon>
        <taxon>Oscillospiraceae</taxon>
        <taxon>Hominilimicola</taxon>
    </lineage>
</organism>
<name>A0AAE3DXB7_9FIRM</name>
<proteinExistence type="predicted"/>
<protein>
    <submittedName>
        <fullName evidence="5">GGDEF domain-containing protein</fullName>
    </submittedName>
</protein>
<feature type="transmembrane region" description="Helical" evidence="3">
    <location>
        <begin position="12"/>
        <end position="32"/>
    </location>
</feature>
<dbReference type="GO" id="GO:0071111">
    <property type="term" value="F:cyclic-guanylate-specific phosphodiesterase activity"/>
    <property type="evidence" value="ECO:0007669"/>
    <property type="project" value="InterPro"/>
</dbReference>
<evidence type="ECO:0000313" key="6">
    <source>
        <dbReference type="Proteomes" id="UP001198242"/>
    </source>
</evidence>
<dbReference type="PANTHER" id="PTHR33121">
    <property type="entry name" value="CYCLIC DI-GMP PHOSPHODIESTERASE PDEF"/>
    <property type="match status" value="1"/>
</dbReference>
<feature type="compositionally biased region" description="Basic and acidic residues" evidence="2">
    <location>
        <begin position="604"/>
        <end position="623"/>
    </location>
</feature>
<dbReference type="NCBIfam" id="TIGR00254">
    <property type="entry name" value="GGDEF"/>
    <property type="match status" value="1"/>
</dbReference>
<dbReference type="PROSITE" id="PS50887">
    <property type="entry name" value="GGDEF"/>
    <property type="match status" value="1"/>
</dbReference>
<dbReference type="CDD" id="cd01949">
    <property type="entry name" value="GGDEF"/>
    <property type="match status" value="1"/>
</dbReference>
<dbReference type="Gene3D" id="3.30.70.270">
    <property type="match status" value="1"/>
</dbReference>
<dbReference type="InterPro" id="IPR050706">
    <property type="entry name" value="Cyclic-di-GMP_PDE-like"/>
</dbReference>
<keyword evidence="3" id="KW-0812">Transmembrane</keyword>
<accession>A0AAE3DXB7</accession>
<evidence type="ECO:0000313" key="5">
    <source>
        <dbReference type="EMBL" id="MCC2209840.1"/>
    </source>
</evidence>
<evidence type="ECO:0000256" key="2">
    <source>
        <dbReference type="SAM" id="MobiDB-lite"/>
    </source>
</evidence>
<sequence length="623" mass="71172">MNKFNLLKYLSKWKYLIFAVCVLGALIVYKYAMYNQEYTASTVISYTGQNAADGKTPSGDDIDVTEIYSAAVITNVLEDLNLNIGADAIRSKCKVTEIIPPDEEVKKQALLEAGEEYTYFPTDYVVSFSVGSEYSQDFARTVLDSIIKNYFATYGEKYINQQTLPNNNVRGTDGQYDYIERVEILDAWALNISDYLAAKKETQPNYRSAETGYSFSDLYEIYKSYIDYDIPQIYSLILEQEVTGDKETLIKKYQSDISTYELDLQNMEEKINDLNDLITKYSDKNKEGVEYHYGTQSDEGNDASDYILKNVYDEWNQEDGHVQSETTYDTLINEYVDIETEKEKLEVDLEHKKKLLAVFTDGAQSDDMSNKDEIEQSLEELSQKLGDMYSSVSTTVDEYNQYIGAYNVSTLSSISTSEKINVRMYIVLAIIIFFFGGCIGAIILGRSKDFLDYIMYTDRKTGLPNRAMCDIEIEKYAADKLKDSFVFLLIKLDNLKYVNDKGGREAGDALLKVFGKVLKRAASSYGFVGYNGSDQFIGMFEECTVQRAEDFKQYLEELVHYHNVQTPNVTMQVSVAVSETNSEQIYDIRKLMGATFRKASAQQPRREAENKSEDKKEENKDNK</sequence>
<feature type="region of interest" description="Disordered" evidence="2">
    <location>
        <begin position="597"/>
        <end position="623"/>
    </location>
</feature>
<feature type="coiled-coil region" evidence="1">
    <location>
        <begin position="250"/>
        <end position="287"/>
    </location>
</feature>
<dbReference type="InterPro" id="IPR000160">
    <property type="entry name" value="GGDEF_dom"/>
</dbReference>
<feature type="transmembrane region" description="Helical" evidence="3">
    <location>
        <begin position="424"/>
        <end position="445"/>
    </location>
</feature>
<dbReference type="InterPro" id="IPR029787">
    <property type="entry name" value="Nucleotide_cyclase"/>
</dbReference>
<keyword evidence="3" id="KW-0472">Membrane</keyword>
<dbReference type="PANTHER" id="PTHR33121:SF70">
    <property type="entry name" value="SIGNALING PROTEIN YKOW"/>
    <property type="match status" value="1"/>
</dbReference>
<feature type="coiled-coil region" evidence="1">
    <location>
        <begin position="328"/>
        <end position="355"/>
    </location>
</feature>
<dbReference type="SMART" id="SM00267">
    <property type="entry name" value="GGDEF"/>
    <property type="match status" value="1"/>
</dbReference>
<dbReference type="Proteomes" id="UP001198242">
    <property type="component" value="Unassembled WGS sequence"/>
</dbReference>
<feature type="domain" description="GGDEF" evidence="4">
    <location>
        <begin position="483"/>
        <end position="613"/>
    </location>
</feature>
<evidence type="ECO:0000259" key="4">
    <source>
        <dbReference type="PROSITE" id="PS50887"/>
    </source>
</evidence>
<gene>
    <name evidence="5" type="ORF">LKE05_03385</name>
</gene>
<dbReference type="RefSeq" id="WP_022231044.1">
    <property type="nucleotide sequence ID" value="NZ_JAJEQM010000003.1"/>
</dbReference>